<dbReference type="Pfam" id="PF00069">
    <property type="entry name" value="Pkinase"/>
    <property type="match status" value="1"/>
</dbReference>
<protein>
    <recommendedName>
        <fullName evidence="1">non-specific serine/threonine protein kinase</fullName>
        <ecNumber evidence="1">2.7.11.1</ecNumber>
    </recommendedName>
</protein>
<evidence type="ECO:0000256" key="3">
    <source>
        <dbReference type="ARBA" id="ARBA00022679"/>
    </source>
</evidence>
<evidence type="ECO:0000256" key="2">
    <source>
        <dbReference type="ARBA" id="ARBA00022527"/>
    </source>
</evidence>
<proteinExistence type="predicted"/>
<dbReference type="PROSITE" id="PS50011">
    <property type="entry name" value="PROTEIN_KINASE_DOM"/>
    <property type="match status" value="1"/>
</dbReference>
<dbReference type="AlphaFoldDB" id="A0A166ETC3"/>
<dbReference type="SMART" id="SM00220">
    <property type="entry name" value="S_TKc"/>
    <property type="match status" value="1"/>
</dbReference>
<keyword evidence="2" id="KW-0723">Serine/threonine-protein kinase</keyword>
<evidence type="ECO:0000313" key="10">
    <source>
        <dbReference type="EMBL" id="KZP16087.1"/>
    </source>
</evidence>
<dbReference type="PANTHER" id="PTHR24356:SF390">
    <property type="entry name" value="PROTEIN KINASE C, BRAIN ISOZYME-RELATED"/>
    <property type="match status" value="1"/>
</dbReference>
<accession>A0A166ETC3</accession>
<comment type="catalytic activity">
    <reaction evidence="8">
        <text>L-seryl-[protein] + ATP = O-phospho-L-seryl-[protein] + ADP + H(+)</text>
        <dbReference type="Rhea" id="RHEA:17989"/>
        <dbReference type="Rhea" id="RHEA-COMP:9863"/>
        <dbReference type="Rhea" id="RHEA-COMP:11604"/>
        <dbReference type="ChEBI" id="CHEBI:15378"/>
        <dbReference type="ChEBI" id="CHEBI:29999"/>
        <dbReference type="ChEBI" id="CHEBI:30616"/>
        <dbReference type="ChEBI" id="CHEBI:83421"/>
        <dbReference type="ChEBI" id="CHEBI:456216"/>
        <dbReference type="EC" id="2.7.11.1"/>
    </reaction>
</comment>
<dbReference type="EMBL" id="KV417597">
    <property type="protein sequence ID" value="KZP16087.1"/>
    <property type="molecule type" value="Genomic_DNA"/>
</dbReference>
<dbReference type="SUPFAM" id="SSF56112">
    <property type="entry name" value="Protein kinase-like (PK-like)"/>
    <property type="match status" value="1"/>
</dbReference>
<sequence length="261" mass="29663">MVALKATTSKPQPFLTQPLASFQDKNNVYFVMRLYPANLGQVVFSMGVNFTPEQRKVLACELLLGLEALHELHVVHRDLKPENILVTPEGHLAVADYGLAEVFDDKLDDHSRMDEFCGTPGYFAPEILERSEYTPAIDTWGFGIILFELYTGKRCIPGDTESVIFRTNTEFSAMPFMMAQRISEEVDDPELAEVLSMSMDEVPRCRPTWQELRSLAFFADVDWDAIKSRSSPSGDSKFQGLEFFDLRDDLRCDHQHGRVVL</sequence>
<evidence type="ECO:0000259" key="9">
    <source>
        <dbReference type="PROSITE" id="PS50011"/>
    </source>
</evidence>
<dbReference type="InterPro" id="IPR011009">
    <property type="entry name" value="Kinase-like_dom_sf"/>
</dbReference>
<dbReference type="STRING" id="436010.A0A166ETC3"/>
<dbReference type="Gene3D" id="1.10.510.10">
    <property type="entry name" value="Transferase(Phosphotransferase) domain 1"/>
    <property type="match status" value="1"/>
</dbReference>
<dbReference type="InterPro" id="IPR050236">
    <property type="entry name" value="Ser_Thr_kinase_AGC"/>
</dbReference>
<dbReference type="GO" id="GO:0005524">
    <property type="term" value="F:ATP binding"/>
    <property type="evidence" value="ECO:0007669"/>
    <property type="project" value="UniProtKB-KW"/>
</dbReference>
<dbReference type="InterPro" id="IPR000719">
    <property type="entry name" value="Prot_kinase_dom"/>
</dbReference>
<dbReference type="OrthoDB" id="193860at2759"/>
<evidence type="ECO:0000256" key="6">
    <source>
        <dbReference type="ARBA" id="ARBA00022840"/>
    </source>
</evidence>
<dbReference type="Proteomes" id="UP000076532">
    <property type="component" value="Unassembled WGS sequence"/>
</dbReference>
<keyword evidence="6" id="KW-0067">ATP-binding</keyword>
<evidence type="ECO:0000256" key="4">
    <source>
        <dbReference type="ARBA" id="ARBA00022741"/>
    </source>
</evidence>
<keyword evidence="5" id="KW-0418">Kinase</keyword>
<evidence type="ECO:0000256" key="1">
    <source>
        <dbReference type="ARBA" id="ARBA00012513"/>
    </source>
</evidence>
<dbReference type="Gene3D" id="3.30.200.20">
    <property type="entry name" value="Phosphorylase Kinase, domain 1"/>
    <property type="match status" value="1"/>
</dbReference>
<name>A0A166ETC3_9AGAM</name>
<dbReference type="PANTHER" id="PTHR24356">
    <property type="entry name" value="SERINE/THREONINE-PROTEIN KINASE"/>
    <property type="match status" value="1"/>
</dbReference>
<dbReference type="InterPro" id="IPR008271">
    <property type="entry name" value="Ser/Thr_kinase_AS"/>
</dbReference>
<feature type="domain" description="Protein kinase" evidence="9">
    <location>
        <begin position="1"/>
        <end position="218"/>
    </location>
</feature>
<evidence type="ECO:0000256" key="5">
    <source>
        <dbReference type="ARBA" id="ARBA00022777"/>
    </source>
</evidence>
<gene>
    <name evidence="10" type="ORF">FIBSPDRAFT_66443</name>
</gene>
<keyword evidence="11" id="KW-1185">Reference proteome</keyword>
<evidence type="ECO:0000313" key="11">
    <source>
        <dbReference type="Proteomes" id="UP000076532"/>
    </source>
</evidence>
<organism evidence="10 11">
    <name type="scientific">Athelia psychrophila</name>
    <dbReference type="NCBI Taxonomy" id="1759441"/>
    <lineage>
        <taxon>Eukaryota</taxon>
        <taxon>Fungi</taxon>
        <taxon>Dikarya</taxon>
        <taxon>Basidiomycota</taxon>
        <taxon>Agaricomycotina</taxon>
        <taxon>Agaricomycetes</taxon>
        <taxon>Agaricomycetidae</taxon>
        <taxon>Atheliales</taxon>
        <taxon>Atheliaceae</taxon>
        <taxon>Athelia</taxon>
    </lineage>
</organism>
<keyword evidence="4" id="KW-0547">Nucleotide-binding</keyword>
<dbReference type="PROSITE" id="PS00108">
    <property type="entry name" value="PROTEIN_KINASE_ST"/>
    <property type="match status" value="1"/>
</dbReference>
<dbReference type="EC" id="2.7.11.1" evidence="1"/>
<comment type="catalytic activity">
    <reaction evidence="7">
        <text>L-threonyl-[protein] + ATP = O-phospho-L-threonyl-[protein] + ADP + H(+)</text>
        <dbReference type="Rhea" id="RHEA:46608"/>
        <dbReference type="Rhea" id="RHEA-COMP:11060"/>
        <dbReference type="Rhea" id="RHEA-COMP:11605"/>
        <dbReference type="ChEBI" id="CHEBI:15378"/>
        <dbReference type="ChEBI" id="CHEBI:30013"/>
        <dbReference type="ChEBI" id="CHEBI:30616"/>
        <dbReference type="ChEBI" id="CHEBI:61977"/>
        <dbReference type="ChEBI" id="CHEBI:456216"/>
        <dbReference type="EC" id="2.7.11.1"/>
    </reaction>
</comment>
<dbReference type="GO" id="GO:0004674">
    <property type="term" value="F:protein serine/threonine kinase activity"/>
    <property type="evidence" value="ECO:0007669"/>
    <property type="project" value="UniProtKB-KW"/>
</dbReference>
<keyword evidence="3" id="KW-0808">Transferase</keyword>
<reference evidence="10 11" key="1">
    <citation type="journal article" date="2016" name="Mol. Biol. Evol.">
        <title>Comparative Genomics of Early-Diverging Mushroom-Forming Fungi Provides Insights into the Origins of Lignocellulose Decay Capabilities.</title>
        <authorList>
            <person name="Nagy L.G."/>
            <person name="Riley R."/>
            <person name="Tritt A."/>
            <person name="Adam C."/>
            <person name="Daum C."/>
            <person name="Floudas D."/>
            <person name="Sun H."/>
            <person name="Yadav J.S."/>
            <person name="Pangilinan J."/>
            <person name="Larsson K.H."/>
            <person name="Matsuura K."/>
            <person name="Barry K."/>
            <person name="Labutti K."/>
            <person name="Kuo R."/>
            <person name="Ohm R.A."/>
            <person name="Bhattacharya S.S."/>
            <person name="Shirouzu T."/>
            <person name="Yoshinaga Y."/>
            <person name="Martin F.M."/>
            <person name="Grigoriev I.V."/>
            <person name="Hibbett D.S."/>
        </authorList>
    </citation>
    <scope>NUCLEOTIDE SEQUENCE [LARGE SCALE GENOMIC DNA]</scope>
    <source>
        <strain evidence="10 11">CBS 109695</strain>
    </source>
</reference>
<evidence type="ECO:0000256" key="8">
    <source>
        <dbReference type="ARBA" id="ARBA00048679"/>
    </source>
</evidence>
<evidence type="ECO:0000256" key="7">
    <source>
        <dbReference type="ARBA" id="ARBA00047899"/>
    </source>
</evidence>
<dbReference type="GO" id="GO:0035556">
    <property type="term" value="P:intracellular signal transduction"/>
    <property type="evidence" value="ECO:0007669"/>
    <property type="project" value="TreeGrafter"/>
</dbReference>